<feature type="compositionally biased region" description="Basic and acidic residues" evidence="1">
    <location>
        <begin position="19"/>
        <end position="39"/>
    </location>
</feature>
<feature type="compositionally biased region" description="Polar residues" evidence="1">
    <location>
        <begin position="45"/>
        <end position="59"/>
    </location>
</feature>
<evidence type="ECO:0000256" key="1">
    <source>
        <dbReference type="SAM" id="MobiDB-lite"/>
    </source>
</evidence>
<dbReference type="Proteomes" id="UP000095283">
    <property type="component" value="Unplaced"/>
</dbReference>
<name>A0A1I7XH63_HETBA</name>
<evidence type="ECO:0000313" key="3">
    <source>
        <dbReference type="WBParaSite" id="Hba_16828"/>
    </source>
</evidence>
<accession>A0A1I7XH63</accession>
<organism evidence="2 3">
    <name type="scientific">Heterorhabditis bacteriophora</name>
    <name type="common">Entomopathogenic nematode worm</name>
    <dbReference type="NCBI Taxonomy" id="37862"/>
    <lineage>
        <taxon>Eukaryota</taxon>
        <taxon>Metazoa</taxon>
        <taxon>Ecdysozoa</taxon>
        <taxon>Nematoda</taxon>
        <taxon>Chromadorea</taxon>
        <taxon>Rhabditida</taxon>
        <taxon>Rhabditina</taxon>
        <taxon>Rhabditomorpha</taxon>
        <taxon>Strongyloidea</taxon>
        <taxon>Heterorhabditidae</taxon>
        <taxon>Heterorhabditis</taxon>
    </lineage>
</organism>
<dbReference type="AlphaFoldDB" id="A0A1I7XH63"/>
<keyword evidence="2" id="KW-1185">Reference proteome</keyword>
<reference evidence="3" key="1">
    <citation type="submission" date="2016-11" db="UniProtKB">
        <authorList>
            <consortium name="WormBaseParasite"/>
        </authorList>
    </citation>
    <scope>IDENTIFICATION</scope>
</reference>
<dbReference type="WBParaSite" id="Hba_16828">
    <property type="protein sequence ID" value="Hba_16828"/>
    <property type="gene ID" value="Hba_16828"/>
</dbReference>
<sequence length="134" mass="15300">MDGTSPGLWSSWKEEDTDSKENVREQRSEFFISNERESIELQDISGRNSASTNISVGSSKRQRGRPRKNPDVSSRARISSKKADPDYVEPDSPIDSDEERNDSGEEFKDDDPEFDPDQRCKKTRRLNLLKCGSK</sequence>
<proteinExistence type="predicted"/>
<protein>
    <submittedName>
        <fullName evidence="3">SNF2 domain-containing protein CLASSY 3-like</fullName>
    </submittedName>
</protein>
<evidence type="ECO:0000313" key="2">
    <source>
        <dbReference type="Proteomes" id="UP000095283"/>
    </source>
</evidence>
<feature type="compositionally biased region" description="Acidic residues" evidence="1">
    <location>
        <begin position="86"/>
        <end position="100"/>
    </location>
</feature>
<feature type="region of interest" description="Disordered" evidence="1">
    <location>
        <begin position="1"/>
        <end position="121"/>
    </location>
</feature>